<dbReference type="PANTHER" id="PTHR43300">
    <property type="entry name" value="ACETYLTRANSFERASE"/>
    <property type="match status" value="1"/>
</dbReference>
<dbReference type="InterPro" id="IPR011004">
    <property type="entry name" value="Trimer_LpxA-like_sf"/>
</dbReference>
<name>A0ABY1PTV5_9BACT</name>
<organism evidence="2 3">
    <name type="scientific">Neorhodopirellula lusitana</name>
    <dbReference type="NCBI Taxonomy" id="445327"/>
    <lineage>
        <taxon>Bacteria</taxon>
        <taxon>Pseudomonadati</taxon>
        <taxon>Planctomycetota</taxon>
        <taxon>Planctomycetia</taxon>
        <taxon>Pirellulales</taxon>
        <taxon>Pirellulaceae</taxon>
        <taxon>Neorhodopirellula</taxon>
    </lineage>
</organism>
<evidence type="ECO:0000313" key="2">
    <source>
        <dbReference type="EMBL" id="SMP47678.1"/>
    </source>
</evidence>
<dbReference type="Gene3D" id="2.160.10.10">
    <property type="entry name" value="Hexapeptide repeat proteins"/>
    <property type="match status" value="1"/>
</dbReference>
<comment type="similarity">
    <text evidence="1">Belongs to the transferase hexapeptide repeat family.</text>
</comment>
<dbReference type="Proteomes" id="UP001158067">
    <property type="component" value="Unassembled WGS sequence"/>
</dbReference>
<evidence type="ECO:0000256" key="1">
    <source>
        <dbReference type="ARBA" id="ARBA00007274"/>
    </source>
</evidence>
<dbReference type="SUPFAM" id="SSF51161">
    <property type="entry name" value="Trimeric LpxA-like enzymes"/>
    <property type="match status" value="1"/>
</dbReference>
<protein>
    <submittedName>
        <fullName evidence="2">Sugar O-acyltransferase, sialic acid O-acetyltransferase NeuD family</fullName>
    </submittedName>
</protein>
<proteinExistence type="inferred from homology"/>
<dbReference type="InterPro" id="IPR050179">
    <property type="entry name" value="Trans_hexapeptide_repeat"/>
</dbReference>
<reference evidence="2 3" key="1">
    <citation type="submission" date="2017-05" db="EMBL/GenBank/DDBJ databases">
        <authorList>
            <person name="Varghese N."/>
            <person name="Submissions S."/>
        </authorList>
    </citation>
    <scope>NUCLEOTIDE SEQUENCE [LARGE SCALE GENOMIC DNA]</scope>
    <source>
        <strain evidence="2 3">DSM 25457</strain>
    </source>
</reference>
<dbReference type="Pfam" id="PF00132">
    <property type="entry name" value="Hexapep"/>
    <property type="match status" value="1"/>
</dbReference>
<dbReference type="EMBL" id="FXUG01000002">
    <property type="protein sequence ID" value="SMP47678.1"/>
    <property type="molecule type" value="Genomic_DNA"/>
</dbReference>
<dbReference type="CDD" id="cd03360">
    <property type="entry name" value="LbH_AT_putative"/>
    <property type="match status" value="1"/>
</dbReference>
<dbReference type="Gene3D" id="3.40.50.20">
    <property type="match status" value="1"/>
</dbReference>
<accession>A0ABY1PTV5</accession>
<gene>
    <name evidence="2" type="ORF">SAMN06265222_102326</name>
</gene>
<dbReference type="InterPro" id="IPR001451">
    <property type="entry name" value="Hexapep"/>
</dbReference>
<keyword evidence="3" id="KW-1185">Reference proteome</keyword>
<evidence type="ECO:0000313" key="3">
    <source>
        <dbReference type="Proteomes" id="UP001158067"/>
    </source>
</evidence>
<dbReference type="InterPro" id="IPR020019">
    <property type="entry name" value="AcTrfase_PglD-like"/>
</dbReference>
<dbReference type="PANTHER" id="PTHR43300:SF7">
    <property type="entry name" value="UDP-N-ACETYLBACILLOSAMINE N-ACETYLTRANSFERASE"/>
    <property type="match status" value="1"/>
</dbReference>
<dbReference type="RefSeq" id="WP_283431644.1">
    <property type="nucleotide sequence ID" value="NZ_FXUG01000002.1"/>
</dbReference>
<sequence length="247" mass="26187">MPDFALNSTTTSTQLIGIGAGGHSRVMIALASRCGFQISCLLEKPTIADKEFSVDSVPVIYETEERYLASYYDRLHRSTKQSKATNEESDRHPPQAVICIGTANTTQLRVAIHERLVKLGYSLPNLIDPTTIREQAVEIGNGVHILSGVILAAGARLGDNVLVNHRVTVEHDCVVDQHVHLASGVVLCGGVHVGAQTLVGAGSVVLPGVHIGEGCVIGAGSTVTRNVPAGEMVMGNPARQRQRCQAA</sequence>
<comment type="caution">
    <text evidence="2">The sequence shown here is derived from an EMBL/GenBank/DDBJ whole genome shotgun (WGS) entry which is preliminary data.</text>
</comment>